<sequence>MARHRTAGRGPGRHSSSAAPAAGTNWQRAAVAAVLALAASAMTVWSTTAAGVPVNFAISGSTFQVTADQLKGRDAVQYASFHKDARGRNRPVAVAGIGHATLTNVCQSSVARTPFGPVTLTIRGGRGALVTAEDMVIDLKQVRGDLHFGDVQMGRDASTLDAGAPTGAALGAYGQQAKTLDITDMRLSAWSLAAGSFSLRDATMAIRLGNRPCT</sequence>
<gene>
    <name evidence="2" type="ORF">GCM10010211_75930</name>
</gene>
<dbReference type="EMBL" id="BMRP01000055">
    <property type="protein sequence ID" value="GGU97446.1"/>
    <property type="molecule type" value="Genomic_DNA"/>
</dbReference>
<evidence type="ECO:0000256" key="1">
    <source>
        <dbReference type="SAM" id="MobiDB-lite"/>
    </source>
</evidence>
<dbReference type="InterPro" id="IPR046198">
    <property type="entry name" value="DUF6230"/>
</dbReference>
<dbReference type="Proteomes" id="UP000654471">
    <property type="component" value="Unassembled WGS sequence"/>
</dbReference>
<dbReference type="RefSeq" id="WP_189307966.1">
    <property type="nucleotide sequence ID" value="NZ_BMRP01000055.1"/>
</dbReference>
<keyword evidence="3" id="KW-1185">Reference proteome</keyword>
<evidence type="ECO:0008006" key="4">
    <source>
        <dbReference type="Google" id="ProtNLM"/>
    </source>
</evidence>
<dbReference type="Pfam" id="PF19741">
    <property type="entry name" value="DUF6230"/>
    <property type="match status" value="1"/>
</dbReference>
<name>A0ABQ2VNK8_9ACTN</name>
<accession>A0ABQ2VNK8</accession>
<reference evidence="3" key="1">
    <citation type="journal article" date="2019" name="Int. J. Syst. Evol. Microbiol.">
        <title>The Global Catalogue of Microorganisms (GCM) 10K type strain sequencing project: providing services to taxonomists for standard genome sequencing and annotation.</title>
        <authorList>
            <consortium name="The Broad Institute Genomics Platform"/>
            <consortium name="The Broad Institute Genome Sequencing Center for Infectious Disease"/>
            <person name="Wu L."/>
            <person name="Ma J."/>
        </authorList>
    </citation>
    <scope>NUCLEOTIDE SEQUENCE [LARGE SCALE GENOMIC DNA]</scope>
    <source>
        <strain evidence="3">JCM 3399</strain>
    </source>
</reference>
<protein>
    <recommendedName>
        <fullName evidence="4">Cholesterol esterase</fullName>
    </recommendedName>
</protein>
<organism evidence="2 3">
    <name type="scientific">Streptomyces albospinus</name>
    <dbReference type="NCBI Taxonomy" id="285515"/>
    <lineage>
        <taxon>Bacteria</taxon>
        <taxon>Bacillati</taxon>
        <taxon>Actinomycetota</taxon>
        <taxon>Actinomycetes</taxon>
        <taxon>Kitasatosporales</taxon>
        <taxon>Streptomycetaceae</taxon>
        <taxon>Streptomyces</taxon>
    </lineage>
</organism>
<proteinExistence type="predicted"/>
<feature type="region of interest" description="Disordered" evidence="1">
    <location>
        <begin position="1"/>
        <end position="22"/>
    </location>
</feature>
<evidence type="ECO:0000313" key="3">
    <source>
        <dbReference type="Proteomes" id="UP000654471"/>
    </source>
</evidence>
<comment type="caution">
    <text evidence="2">The sequence shown here is derived from an EMBL/GenBank/DDBJ whole genome shotgun (WGS) entry which is preliminary data.</text>
</comment>
<evidence type="ECO:0000313" key="2">
    <source>
        <dbReference type="EMBL" id="GGU97446.1"/>
    </source>
</evidence>